<dbReference type="OrthoDB" id="1840940at2759"/>
<dbReference type="Proteomes" id="UP000243459">
    <property type="component" value="Chromosome 1"/>
</dbReference>
<dbReference type="PANTHER" id="PTHR31374">
    <property type="entry name" value="AUXIN-INDUCED PROTEIN-LIKE-RELATED"/>
    <property type="match status" value="1"/>
</dbReference>
<evidence type="ECO:0000313" key="2">
    <source>
        <dbReference type="EMBL" id="ONK79622.1"/>
    </source>
</evidence>
<dbReference type="Gramene" id="ONK79622">
    <property type="protein sequence ID" value="ONK79622"/>
    <property type="gene ID" value="A4U43_C01F8250"/>
</dbReference>
<dbReference type="PANTHER" id="PTHR31374:SF9">
    <property type="entry name" value="AUXIN-RESPONSIVE FAMILY PROTEIN"/>
    <property type="match status" value="1"/>
</dbReference>
<protein>
    <submittedName>
        <fullName evidence="2">Uncharacterized protein</fullName>
    </submittedName>
</protein>
<dbReference type="OMA" id="FCEGCCE"/>
<organism evidence="2 3">
    <name type="scientific">Asparagus officinalis</name>
    <name type="common">Garden asparagus</name>
    <dbReference type="NCBI Taxonomy" id="4686"/>
    <lineage>
        <taxon>Eukaryota</taxon>
        <taxon>Viridiplantae</taxon>
        <taxon>Streptophyta</taxon>
        <taxon>Embryophyta</taxon>
        <taxon>Tracheophyta</taxon>
        <taxon>Spermatophyta</taxon>
        <taxon>Magnoliopsida</taxon>
        <taxon>Liliopsida</taxon>
        <taxon>Asparagales</taxon>
        <taxon>Asparagaceae</taxon>
        <taxon>Asparagoideae</taxon>
        <taxon>Asparagus</taxon>
    </lineage>
</organism>
<reference evidence="3" key="1">
    <citation type="journal article" date="2017" name="Nat. Commun.">
        <title>The asparagus genome sheds light on the origin and evolution of a young Y chromosome.</title>
        <authorList>
            <person name="Harkess A."/>
            <person name="Zhou J."/>
            <person name="Xu C."/>
            <person name="Bowers J.E."/>
            <person name="Van der Hulst R."/>
            <person name="Ayyampalayam S."/>
            <person name="Mercati F."/>
            <person name="Riccardi P."/>
            <person name="McKain M.R."/>
            <person name="Kakrana A."/>
            <person name="Tang H."/>
            <person name="Ray J."/>
            <person name="Groenendijk J."/>
            <person name="Arikit S."/>
            <person name="Mathioni S.M."/>
            <person name="Nakano M."/>
            <person name="Shan H."/>
            <person name="Telgmann-Rauber A."/>
            <person name="Kanno A."/>
            <person name="Yue Z."/>
            <person name="Chen H."/>
            <person name="Li W."/>
            <person name="Chen Y."/>
            <person name="Xu X."/>
            <person name="Zhang Y."/>
            <person name="Luo S."/>
            <person name="Chen H."/>
            <person name="Gao J."/>
            <person name="Mao Z."/>
            <person name="Pires J.C."/>
            <person name="Luo M."/>
            <person name="Kudrna D."/>
            <person name="Wing R.A."/>
            <person name="Meyers B.C."/>
            <person name="Yi K."/>
            <person name="Kong H."/>
            <person name="Lavrijsen P."/>
            <person name="Sunseri F."/>
            <person name="Falavigna A."/>
            <person name="Ye Y."/>
            <person name="Leebens-Mack J.H."/>
            <person name="Chen G."/>
        </authorList>
    </citation>
    <scope>NUCLEOTIDE SEQUENCE [LARGE SCALE GENOMIC DNA]</scope>
    <source>
        <strain evidence="3">cv. DH0086</strain>
    </source>
</reference>
<comment type="similarity">
    <text evidence="1">Belongs to the ARG7 family.</text>
</comment>
<dbReference type="AlphaFoldDB" id="A0A5P1FND4"/>
<dbReference type="GO" id="GO:0009733">
    <property type="term" value="P:response to auxin"/>
    <property type="evidence" value="ECO:0007669"/>
    <property type="project" value="InterPro"/>
</dbReference>
<evidence type="ECO:0000313" key="3">
    <source>
        <dbReference type="Proteomes" id="UP000243459"/>
    </source>
</evidence>
<sequence>MNMYFNKRFLQAFLRKWRKLSIEALARDYRRWELLSRSSINDEEFSIPKDVPKGHLVVYVGEERKRFVIHVSFLDHPMFRALLDRAQEVYEFNPDSKLRIPCDESMFLGVLRCVGSHHRQEKRIWLCL</sequence>
<dbReference type="EMBL" id="CM007381">
    <property type="protein sequence ID" value="ONK79622.1"/>
    <property type="molecule type" value="Genomic_DNA"/>
</dbReference>
<dbReference type="Pfam" id="PF02519">
    <property type="entry name" value="Auxin_inducible"/>
    <property type="match status" value="1"/>
</dbReference>
<dbReference type="InterPro" id="IPR003676">
    <property type="entry name" value="SAUR_fam"/>
</dbReference>
<keyword evidence="3" id="KW-1185">Reference proteome</keyword>
<proteinExistence type="inferred from homology"/>
<gene>
    <name evidence="2" type="ORF">A4U43_C01F8250</name>
</gene>
<name>A0A5P1FND4_ASPOF</name>
<evidence type="ECO:0000256" key="1">
    <source>
        <dbReference type="ARBA" id="ARBA00006974"/>
    </source>
</evidence>
<accession>A0A5P1FND4</accession>